<gene>
    <name evidence="2" type="ORF">E1269_09990</name>
</gene>
<dbReference type="FunCoup" id="A0A4R5DKN4">
    <property type="interactions" value="101"/>
</dbReference>
<reference evidence="2 3" key="1">
    <citation type="submission" date="2019-03" db="EMBL/GenBank/DDBJ databases">
        <title>Draft genome sequences of novel Actinobacteria.</title>
        <authorList>
            <person name="Sahin N."/>
            <person name="Ay H."/>
            <person name="Saygin H."/>
        </authorList>
    </citation>
    <scope>NUCLEOTIDE SEQUENCE [LARGE SCALE GENOMIC DNA]</scope>
    <source>
        <strain evidence="2 3">5K138</strain>
    </source>
</reference>
<dbReference type="InParanoid" id="A0A4R5DKN4"/>
<evidence type="ECO:0000313" key="3">
    <source>
        <dbReference type="Proteomes" id="UP000294739"/>
    </source>
</evidence>
<dbReference type="Gene3D" id="3.40.710.10">
    <property type="entry name" value="DD-peptidase/beta-lactamase superfamily"/>
    <property type="match status" value="1"/>
</dbReference>
<dbReference type="InterPro" id="IPR006311">
    <property type="entry name" value="TAT_signal"/>
</dbReference>
<dbReference type="GO" id="GO:0016787">
    <property type="term" value="F:hydrolase activity"/>
    <property type="evidence" value="ECO:0007669"/>
    <property type="project" value="UniProtKB-KW"/>
</dbReference>
<dbReference type="PANTHER" id="PTHR46825">
    <property type="entry name" value="D-ALANYL-D-ALANINE-CARBOXYPEPTIDASE/ENDOPEPTIDASE AMPH"/>
    <property type="match status" value="1"/>
</dbReference>
<keyword evidence="2" id="KW-0378">Hydrolase</keyword>
<sequence length="414" mass="45197">MMYQRFDRDVVTRRRLLVMGLAGVSGAVAVGVPTMSRAVAAAGGTRKRQSESELDAALRAMVGGSDDPALEPVGATGLVVANAMRWRGAAGYADWERRQLARSGVDYRFRFGSVGKTFTATMVLQLADEGRLKLDDPVGRHLPDVVPADDQMTVRHLLGMSSGLVDYTTLLSPTLRPGYASYREFFDATRAPIAPRDLVDLAVGEGMRFQPGEHFDYCTTNYIVLGLVLERVTGRPYVDELQRRITDPLGLRHTSVPEGRELPAPFLHGYGHFNDRAREWVDVSIRYEQGWAGGGLVSTMTDVSRFFQALMTGRLLPPRWLTEMKTPLGALPFAGGPDGQDYGLGLQRFDHATGDSTWGHGGQTHGYMNTAMCSADGRLSIVVCYTGFPRREGGTADPSAAFLDVAREVSCWAG</sequence>
<dbReference type="InterPro" id="IPR012338">
    <property type="entry name" value="Beta-lactam/transpept-like"/>
</dbReference>
<dbReference type="Proteomes" id="UP000294739">
    <property type="component" value="Unassembled WGS sequence"/>
</dbReference>
<evidence type="ECO:0000313" key="2">
    <source>
        <dbReference type="EMBL" id="TDE11193.1"/>
    </source>
</evidence>
<dbReference type="PANTHER" id="PTHR46825:SF7">
    <property type="entry name" value="D-ALANYL-D-ALANINE CARBOXYPEPTIDASE"/>
    <property type="match status" value="1"/>
</dbReference>
<dbReference type="SUPFAM" id="SSF56601">
    <property type="entry name" value="beta-lactamase/transpeptidase-like"/>
    <property type="match status" value="1"/>
</dbReference>
<evidence type="ECO:0000259" key="1">
    <source>
        <dbReference type="Pfam" id="PF00144"/>
    </source>
</evidence>
<dbReference type="InterPro" id="IPR050491">
    <property type="entry name" value="AmpC-like"/>
</dbReference>
<keyword evidence="3" id="KW-1185">Reference proteome</keyword>
<dbReference type="InterPro" id="IPR001466">
    <property type="entry name" value="Beta-lactam-related"/>
</dbReference>
<comment type="caution">
    <text evidence="2">The sequence shown here is derived from an EMBL/GenBank/DDBJ whole genome shotgun (WGS) entry which is preliminary data.</text>
</comment>
<dbReference type="PROSITE" id="PS51318">
    <property type="entry name" value="TAT"/>
    <property type="match status" value="1"/>
</dbReference>
<dbReference type="EMBL" id="SMKZ01000011">
    <property type="protein sequence ID" value="TDE11193.1"/>
    <property type="molecule type" value="Genomic_DNA"/>
</dbReference>
<organism evidence="2 3">
    <name type="scientific">Jiangella asiatica</name>
    <dbReference type="NCBI Taxonomy" id="2530372"/>
    <lineage>
        <taxon>Bacteria</taxon>
        <taxon>Bacillati</taxon>
        <taxon>Actinomycetota</taxon>
        <taxon>Actinomycetes</taxon>
        <taxon>Jiangellales</taxon>
        <taxon>Jiangellaceae</taxon>
        <taxon>Jiangella</taxon>
    </lineage>
</organism>
<name>A0A4R5DKN4_9ACTN</name>
<dbReference type="OrthoDB" id="5177574at2"/>
<accession>A0A4R5DKN4</accession>
<dbReference type="Pfam" id="PF00144">
    <property type="entry name" value="Beta-lactamase"/>
    <property type="match status" value="1"/>
</dbReference>
<protein>
    <submittedName>
        <fullName evidence="2">Class A beta-lactamase-related serine hydrolase</fullName>
    </submittedName>
</protein>
<feature type="domain" description="Beta-lactamase-related" evidence="1">
    <location>
        <begin position="75"/>
        <end position="397"/>
    </location>
</feature>
<dbReference type="AlphaFoldDB" id="A0A4R5DKN4"/>
<proteinExistence type="predicted"/>